<dbReference type="OrthoDB" id="9926899at2"/>
<evidence type="ECO:0000313" key="1">
    <source>
        <dbReference type="EMBL" id="ACX75140.1"/>
    </source>
</evidence>
<dbReference type="HOGENOM" id="CLU_1376358_0_0_0"/>
<evidence type="ECO:0000313" key="4">
    <source>
        <dbReference type="Proteomes" id="UP000001497"/>
    </source>
</evidence>
<gene>
    <name evidence="1" type="ordered locus">Fisuc_1543</name>
    <name evidence="2" type="ordered locus">FSU_2026</name>
</gene>
<proteinExistence type="predicted"/>
<dbReference type="AlphaFoldDB" id="C9RRF4"/>
<dbReference type="RefSeq" id="WP_014546229.1">
    <property type="nucleotide sequence ID" value="NC_013410.1"/>
</dbReference>
<dbReference type="Proteomes" id="UP000000517">
    <property type="component" value="Chromosome"/>
</dbReference>
<reference evidence="2" key="3">
    <citation type="submission" date="2010-08" db="EMBL/GenBank/DDBJ databases">
        <authorList>
            <person name="Durkin A.S."/>
            <person name="Nelson K.E."/>
            <person name="Morrison M."/>
            <person name="Forsberg C.W."/>
            <person name="Wilson D.B."/>
            <person name="Russell J.B."/>
            <person name="Cann I.K.O."/>
            <person name="Mackie R.I."/>
            <person name="White B.A."/>
        </authorList>
    </citation>
    <scope>NUCLEOTIDE SEQUENCE</scope>
    <source>
        <strain evidence="2">S85</strain>
    </source>
</reference>
<reference evidence="1 4" key="1">
    <citation type="submission" date="2009-10" db="EMBL/GenBank/DDBJ databases">
        <title>Complete sequence of Fibrobacter succinogenes subsp. succinogenes S85.</title>
        <authorList>
            <consortium name="US DOE Joint Genome Institute"/>
            <person name="Lucas S."/>
            <person name="Copeland A."/>
            <person name="Lapidus A."/>
            <person name="Glavina del Rio T."/>
            <person name="Tice H."/>
            <person name="Bruce D."/>
            <person name="Goodwin L."/>
            <person name="Pitluck S."/>
            <person name="Chertkov O."/>
            <person name="Detter J.C."/>
            <person name="Han C."/>
            <person name="Tapia R."/>
            <person name="Larimer F."/>
            <person name="Land M."/>
            <person name="Hauser L."/>
            <person name="Kyrpides N."/>
            <person name="Mikhailova N."/>
            <person name="Weimer P.J."/>
            <person name="Stevenson D.M."/>
            <person name="Boyum J."/>
            <person name="Brumm P.I."/>
            <person name="Mead D."/>
        </authorList>
    </citation>
    <scope>NUCLEOTIDE SEQUENCE [LARGE SCALE GENOMIC DNA]</scope>
    <source>
        <strain evidence="4">ATCC 19169 / S85</strain>
        <strain evidence="1">S85</strain>
    </source>
</reference>
<name>C9RRF4_FIBSS</name>
<reference evidence="3" key="2">
    <citation type="submission" date="2010-08" db="EMBL/GenBank/DDBJ databases">
        <title>Complete sequence of Fibrobacter succinogenes subsp. succinogenes S85.</title>
        <authorList>
            <person name="Durkin A.S."/>
            <person name="Nelson K.E."/>
            <person name="Morrison M."/>
            <person name="Forsberg C.W."/>
            <person name="Wilson D.B."/>
            <person name="Russell J.B."/>
            <person name="Cann I.K.O."/>
            <person name="Mackie R.I."/>
            <person name="White B.A."/>
        </authorList>
    </citation>
    <scope>NUCLEOTIDE SEQUENCE [LARGE SCALE GENOMIC DNA]</scope>
    <source>
        <strain evidence="3">ATCC 19169 / S85</strain>
    </source>
</reference>
<dbReference type="EMBL" id="CP002158">
    <property type="protein sequence ID" value="ADL24994.1"/>
    <property type="molecule type" value="Genomic_DNA"/>
</dbReference>
<evidence type="ECO:0000313" key="2">
    <source>
        <dbReference type="EMBL" id="ADL24994.1"/>
    </source>
</evidence>
<dbReference type="EMBL" id="CP001792">
    <property type="protein sequence ID" value="ACX75140.1"/>
    <property type="molecule type" value="Genomic_DNA"/>
</dbReference>
<keyword evidence="4" id="KW-1185">Reference proteome</keyword>
<protein>
    <submittedName>
        <fullName evidence="2">Uncharacterized protein</fullName>
    </submittedName>
</protein>
<accession>C9RRF4</accession>
<dbReference type="KEGG" id="fsc:FSU_2026"/>
<dbReference type="Proteomes" id="UP000001497">
    <property type="component" value="Chromosome"/>
</dbReference>
<evidence type="ECO:0000313" key="3">
    <source>
        <dbReference type="Proteomes" id="UP000000517"/>
    </source>
</evidence>
<sequence length="198" mass="23185">MKPKEFIDLFPFGYVRLRNQNGSVALSLDTPSTEAYVFARRKRRCDRMPPINQKEADLLQQEFGTDCTIVDWFSDDSCRYFITTSLEDALLHYRLVLSAFFDDETFEITGNFYEKKNENTRRKICYDRYLRKLPPDALTTEADFTKECYDVIFPDDALSHCRRLGNVIAMNTYCTPKANTHELENGKTLEDDDETDFD</sequence>
<organism evidence="2 3">
    <name type="scientific">Fibrobacter succinogenes (strain ATCC 19169 / S85)</name>
    <dbReference type="NCBI Taxonomy" id="59374"/>
    <lineage>
        <taxon>Bacteria</taxon>
        <taxon>Pseudomonadati</taxon>
        <taxon>Fibrobacterota</taxon>
        <taxon>Fibrobacteria</taxon>
        <taxon>Fibrobacterales</taxon>
        <taxon>Fibrobacteraceae</taxon>
        <taxon>Fibrobacter</taxon>
    </lineage>
</organism>
<dbReference type="KEGG" id="fsu:Fisuc_1543"/>
<dbReference type="STRING" id="59374.FSU_2026"/>